<evidence type="ECO:0000259" key="5">
    <source>
        <dbReference type="Pfam" id="PF00205"/>
    </source>
</evidence>
<dbReference type="InterPro" id="IPR029061">
    <property type="entry name" value="THDP-binding"/>
</dbReference>
<evidence type="ECO:0000256" key="4">
    <source>
        <dbReference type="RuleBase" id="RU362132"/>
    </source>
</evidence>
<keyword evidence="8" id="KW-0808">Transferase</keyword>
<dbReference type="PANTHER" id="PTHR18968">
    <property type="entry name" value="THIAMINE PYROPHOSPHATE ENZYMES"/>
    <property type="match status" value="1"/>
</dbReference>
<accession>A0A1D3L3X0</accession>
<dbReference type="Pfam" id="PF02775">
    <property type="entry name" value="TPP_enzyme_C"/>
    <property type="match status" value="1"/>
</dbReference>
<dbReference type="PROSITE" id="PS00187">
    <property type="entry name" value="TPP_ENZYMES"/>
    <property type="match status" value="1"/>
</dbReference>
<dbReference type="STRING" id="118062.MCBB_1708"/>
<dbReference type="GO" id="GO:0009097">
    <property type="term" value="P:isoleucine biosynthetic process"/>
    <property type="evidence" value="ECO:0007669"/>
    <property type="project" value="TreeGrafter"/>
</dbReference>
<dbReference type="SUPFAM" id="SSF52518">
    <property type="entry name" value="Thiamin diphosphate-binding fold (THDP-binding)"/>
    <property type="match status" value="2"/>
</dbReference>
<dbReference type="SUPFAM" id="SSF52467">
    <property type="entry name" value="DHS-like NAD/FAD-binding domain"/>
    <property type="match status" value="1"/>
</dbReference>
<dbReference type="PATRIC" id="fig|129848.4.peg.1748"/>
<sequence length="563" mass="61221">MGGFNKTNLQYKGSMKNNEMRCADALVVLLEKNGVKHVFGHPGEQILPFYDALRTSKVQHVLMRHEQGAAHAADGYARSSGSMGVCLATAGPGALNLTMGVATAYKDSVPLLVITGDVPRKLRGKNVFQDINTCKVLEPITLQTFDAKNPEEAINGLKIAFKIFENGLTGPIHLNLPKDVLEEPVDLTSIEEDLKEDVMENFNVMFPDEKAVSACVADAFELLESSKRPLILAGAGVIWAGAVSSLRNFAEKHGIPVATTYPARGVMPEDHPLCLGMMGTRGTEASNFAGKNCDTLLALGCRLSERTLHGIGKGKVIHVNTDDSVLKGDLNIHGNVSEFLEASSTLKIHDTDEWISRILEHPKDYPVQTDQNDVPLKPQRAVKEIMDASYDLNASGNLIMVNDAGTHTTWVTLLKKVKEPGTLLFSGGFGPMGYGVPAAVGAAFANPHKTVVVVVGDGGFQMTLQELATISQHNLKVVICIINNSSLGIIKQWQKLHYEGLYEVELENPDFLEIAKAYRIDSERVDSPGEVFKAVKRGFKEMPHLIEVIVDAEEGIPLPEVIK</sequence>
<dbReference type="Proteomes" id="UP000094707">
    <property type="component" value="Chromosome I"/>
</dbReference>
<dbReference type="Pfam" id="PF00205">
    <property type="entry name" value="TPP_enzyme_M"/>
    <property type="match status" value="1"/>
</dbReference>
<feature type="domain" description="Thiamine pyrophosphate enzyme central" evidence="5">
    <location>
        <begin position="216"/>
        <end position="342"/>
    </location>
</feature>
<gene>
    <name evidence="8" type="primary">ilvB1</name>
    <name evidence="8" type="ORF">MCBB_1708</name>
</gene>
<keyword evidence="3 4" id="KW-0786">Thiamine pyrophosphate</keyword>
<dbReference type="InterPro" id="IPR000399">
    <property type="entry name" value="TPP-bd_CS"/>
</dbReference>
<dbReference type="FunFam" id="3.40.50.970:FF:000007">
    <property type="entry name" value="Acetolactate synthase"/>
    <property type="match status" value="1"/>
</dbReference>
<dbReference type="EMBL" id="LT607756">
    <property type="protein sequence ID" value="SCG86263.1"/>
    <property type="molecule type" value="Genomic_DNA"/>
</dbReference>
<evidence type="ECO:0000256" key="3">
    <source>
        <dbReference type="ARBA" id="ARBA00023052"/>
    </source>
</evidence>
<dbReference type="EC" id="2.2.1.6" evidence="8"/>
<dbReference type="InterPro" id="IPR011766">
    <property type="entry name" value="TPP_enzyme_TPP-bd"/>
</dbReference>
<dbReference type="GO" id="GO:0003984">
    <property type="term" value="F:acetolactate synthase activity"/>
    <property type="evidence" value="ECO:0007669"/>
    <property type="project" value="UniProtKB-EC"/>
</dbReference>
<dbReference type="InterPro" id="IPR045229">
    <property type="entry name" value="TPP_enz"/>
</dbReference>
<comment type="cofactor">
    <cofactor evidence="1">
        <name>thiamine diphosphate</name>
        <dbReference type="ChEBI" id="CHEBI:58937"/>
    </cofactor>
</comment>
<dbReference type="PANTHER" id="PTHR18968:SF13">
    <property type="entry name" value="ACETOLACTATE SYNTHASE CATALYTIC SUBUNIT, MITOCHONDRIAL"/>
    <property type="match status" value="1"/>
</dbReference>
<dbReference type="Gene3D" id="3.40.50.970">
    <property type="match status" value="2"/>
</dbReference>
<feature type="domain" description="Thiamine pyrophosphate enzyme TPP-binding" evidence="6">
    <location>
        <begin position="403"/>
        <end position="548"/>
    </location>
</feature>
<dbReference type="InterPro" id="IPR012001">
    <property type="entry name" value="Thiamin_PyroP_enz_TPP-bd_dom"/>
</dbReference>
<keyword evidence="9" id="KW-1185">Reference proteome</keyword>
<dbReference type="InterPro" id="IPR029035">
    <property type="entry name" value="DHS-like_NAD/FAD-binding_dom"/>
</dbReference>
<dbReference type="GO" id="GO:0044272">
    <property type="term" value="P:sulfur compound biosynthetic process"/>
    <property type="evidence" value="ECO:0007669"/>
    <property type="project" value="UniProtKB-ARBA"/>
</dbReference>
<comment type="similarity">
    <text evidence="2 4">Belongs to the TPP enzyme family.</text>
</comment>
<protein>
    <submittedName>
        <fullName evidence="8">Acetolactate synthase large subunit</fullName>
        <ecNumber evidence="8">2.2.1.6</ecNumber>
    </submittedName>
</protein>
<evidence type="ECO:0000259" key="6">
    <source>
        <dbReference type="Pfam" id="PF02775"/>
    </source>
</evidence>
<dbReference type="CDD" id="cd07035">
    <property type="entry name" value="TPP_PYR_POX_like"/>
    <property type="match status" value="1"/>
</dbReference>
<dbReference type="GO" id="GO:0030976">
    <property type="term" value="F:thiamine pyrophosphate binding"/>
    <property type="evidence" value="ECO:0007669"/>
    <property type="project" value="InterPro"/>
</dbReference>
<evidence type="ECO:0000256" key="1">
    <source>
        <dbReference type="ARBA" id="ARBA00001964"/>
    </source>
</evidence>
<dbReference type="GO" id="GO:0009099">
    <property type="term" value="P:L-valine biosynthetic process"/>
    <property type="evidence" value="ECO:0007669"/>
    <property type="project" value="TreeGrafter"/>
</dbReference>
<dbReference type="AlphaFoldDB" id="A0A1D3L3X0"/>
<organism evidence="8 9">
    <name type="scientific">Methanobacterium congolense</name>
    <dbReference type="NCBI Taxonomy" id="118062"/>
    <lineage>
        <taxon>Archaea</taxon>
        <taxon>Methanobacteriati</taxon>
        <taxon>Methanobacteriota</taxon>
        <taxon>Methanomada group</taxon>
        <taxon>Methanobacteria</taxon>
        <taxon>Methanobacteriales</taxon>
        <taxon>Methanobacteriaceae</taxon>
        <taxon>Methanobacterium</taxon>
    </lineage>
</organism>
<dbReference type="InterPro" id="IPR012000">
    <property type="entry name" value="Thiamin_PyroP_enz_cen_dom"/>
</dbReference>
<name>A0A1D3L3X0_9EURY</name>
<dbReference type="Gene3D" id="3.40.50.1220">
    <property type="entry name" value="TPP-binding domain"/>
    <property type="match status" value="1"/>
</dbReference>
<reference evidence="8 9" key="1">
    <citation type="submission" date="2016-08" db="EMBL/GenBank/DDBJ databases">
        <authorList>
            <person name="Seilhamer J.J."/>
        </authorList>
    </citation>
    <scope>NUCLEOTIDE SEQUENCE [LARGE SCALE GENOMIC DNA]</scope>
    <source>
        <strain evidence="8">Buetzberg</strain>
    </source>
</reference>
<proteinExistence type="inferred from homology"/>
<evidence type="ECO:0000259" key="7">
    <source>
        <dbReference type="Pfam" id="PF02776"/>
    </source>
</evidence>
<evidence type="ECO:0000256" key="2">
    <source>
        <dbReference type="ARBA" id="ARBA00007812"/>
    </source>
</evidence>
<evidence type="ECO:0000313" key="9">
    <source>
        <dbReference type="Proteomes" id="UP000094707"/>
    </source>
</evidence>
<evidence type="ECO:0000313" key="8">
    <source>
        <dbReference type="EMBL" id="SCG86263.1"/>
    </source>
</evidence>
<dbReference type="GO" id="GO:0000287">
    <property type="term" value="F:magnesium ion binding"/>
    <property type="evidence" value="ECO:0007669"/>
    <property type="project" value="InterPro"/>
</dbReference>
<dbReference type="Pfam" id="PF02776">
    <property type="entry name" value="TPP_enzyme_N"/>
    <property type="match status" value="1"/>
</dbReference>
<dbReference type="GO" id="GO:0005948">
    <property type="term" value="C:acetolactate synthase complex"/>
    <property type="evidence" value="ECO:0007669"/>
    <property type="project" value="TreeGrafter"/>
</dbReference>
<dbReference type="KEGG" id="mcub:MCBB_1708"/>
<dbReference type="GO" id="GO:0050660">
    <property type="term" value="F:flavin adenine dinucleotide binding"/>
    <property type="evidence" value="ECO:0007669"/>
    <property type="project" value="TreeGrafter"/>
</dbReference>
<feature type="domain" description="Thiamine pyrophosphate enzyme N-terminal TPP-binding" evidence="7">
    <location>
        <begin position="20"/>
        <end position="132"/>
    </location>
</feature>